<dbReference type="PROSITE" id="PS01124">
    <property type="entry name" value="HTH_ARAC_FAMILY_2"/>
    <property type="match status" value="1"/>
</dbReference>
<gene>
    <name evidence="5" type="ORF">FB556_2042</name>
</gene>
<dbReference type="RefSeq" id="WP_141867229.1">
    <property type="nucleotide sequence ID" value="NZ_BAABAN010000001.1"/>
</dbReference>
<reference evidence="5 6" key="1">
    <citation type="submission" date="2019-06" db="EMBL/GenBank/DDBJ databases">
        <title>Sequencing the genomes of 1000 actinobacteria strains.</title>
        <authorList>
            <person name="Klenk H.-P."/>
        </authorList>
    </citation>
    <scope>NUCLEOTIDE SEQUENCE [LARGE SCALE GENOMIC DNA]</scope>
    <source>
        <strain evidence="5 6">DSM 24083</strain>
    </source>
</reference>
<dbReference type="Gene3D" id="1.10.10.60">
    <property type="entry name" value="Homeodomain-like"/>
    <property type="match status" value="1"/>
</dbReference>
<dbReference type="EMBL" id="VFOU01000003">
    <property type="protein sequence ID" value="TQL71554.1"/>
    <property type="molecule type" value="Genomic_DNA"/>
</dbReference>
<sequence length="323" mass="36211">MTRRFDDDSSVTIAPMPERNLDFLAWTALVHENFPHIDLTTSIPDNFRAGQHYVALDDIQLFDMATGPHTVEQQRVLTDSAGPQLCKLSLQFSGTTELTQDGRSCILAPGDLALYVAHRPYQLDYLEDQRSLIIQFPQDALHLVQQQVAEVTAIPINANTGLGRVAVPLFEQLAANLHILQGPHALRLVRSALEMLVTVLHEASRPGETTSRENPLFDQAVAFIADHLYDPELGPQMIADYFYVSVRQLHSKFAEEGETVGTFIRNERLGRIREDLADPTRQNETVQAISARYGLTDASYVSKLFKQAYGQTPSHYRHSIFGN</sequence>
<dbReference type="Proteomes" id="UP000319746">
    <property type="component" value="Unassembled WGS sequence"/>
</dbReference>
<dbReference type="Pfam" id="PF12833">
    <property type="entry name" value="HTH_18"/>
    <property type="match status" value="1"/>
</dbReference>
<evidence type="ECO:0000259" key="4">
    <source>
        <dbReference type="PROSITE" id="PS01124"/>
    </source>
</evidence>
<name>A0A543AG47_9MICC</name>
<organism evidence="5 6">
    <name type="scientific">Enteractinococcus coprophilus</name>
    <dbReference type="NCBI Taxonomy" id="1027633"/>
    <lineage>
        <taxon>Bacteria</taxon>
        <taxon>Bacillati</taxon>
        <taxon>Actinomycetota</taxon>
        <taxon>Actinomycetes</taxon>
        <taxon>Micrococcales</taxon>
        <taxon>Micrococcaceae</taxon>
    </lineage>
</organism>
<dbReference type="OrthoDB" id="9799345at2"/>
<accession>A0A543AG47</accession>
<dbReference type="InterPro" id="IPR018060">
    <property type="entry name" value="HTH_AraC"/>
</dbReference>
<evidence type="ECO:0000256" key="1">
    <source>
        <dbReference type="ARBA" id="ARBA00023015"/>
    </source>
</evidence>
<dbReference type="Pfam" id="PF14525">
    <property type="entry name" value="AraC_binding_2"/>
    <property type="match status" value="1"/>
</dbReference>
<dbReference type="GO" id="GO:0003700">
    <property type="term" value="F:DNA-binding transcription factor activity"/>
    <property type="evidence" value="ECO:0007669"/>
    <property type="project" value="InterPro"/>
</dbReference>
<evidence type="ECO:0000256" key="2">
    <source>
        <dbReference type="ARBA" id="ARBA00023125"/>
    </source>
</evidence>
<keyword evidence="6" id="KW-1185">Reference proteome</keyword>
<keyword evidence="1" id="KW-0805">Transcription regulation</keyword>
<proteinExistence type="predicted"/>
<keyword evidence="3" id="KW-0804">Transcription</keyword>
<feature type="domain" description="HTH araC/xylS-type" evidence="4">
    <location>
        <begin position="218"/>
        <end position="319"/>
    </location>
</feature>
<dbReference type="PANTHER" id="PTHR46796:SF6">
    <property type="entry name" value="ARAC SUBFAMILY"/>
    <property type="match status" value="1"/>
</dbReference>
<evidence type="ECO:0000256" key="3">
    <source>
        <dbReference type="ARBA" id="ARBA00023163"/>
    </source>
</evidence>
<evidence type="ECO:0000313" key="5">
    <source>
        <dbReference type="EMBL" id="TQL71554.1"/>
    </source>
</evidence>
<keyword evidence="2 5" id="KW-0238">DNA-binding</keyword>
<dbReference type="InterPro" id="IPR009057">
    <property type="entry name" value="Homeodomain-like_sf"/>
</dbReference>
<comment type="caution">
    <text evidence="5">The sequence shown here is derived from an EMBL/GenBank/DDBJ whole genome shotgun (WGS) entry which is preliminary data.</text>
</comment>
<dbReference type="InterPro" id="IPR035418">
    <property type="entry name" value="AraC-bd_2"/>
</dbReference>
<dbReference type="GO" id="GO:0043565">
    <property type="term" value="F:sequence-specific DNA binding"/>
    <property type="evidence" value="ECO:0007669"/>
    <property type="project" value="InterPro"/>
</dbReference>
<dbReference type="SMART" id="SM00342">
    <property type="entry name" value="HTH_ARAC"/>
    <property type="match status" value="1"/>
</dbReference>
<evidence type="ECO:0000313" key="6">
    <source>
        <dbReference type="Proteomes" id="UP000319746"/>
    </source>
</evidence>
<dbReference type="PANTHER" id="PTHR46796">
    <property type="entry name" value="HTH-TYPE TRANSCRIPTIONAL ACTIVATOR RHAS-RELATED"/>
    <property type="match status" value="1"/>
</dbReference>
<protein>
    <submittedName>
        <fullName evidence="5">AraC-like DNA-binding protein</fullName>
    </submittedName>
</protein>
<dbReference type="InterPro" id="IPR050204">
    <property type="entry name" value="AraC_XylS_family_regulators"/>
</dbReference>
<dbReference type="SUPFAM" id="SSF46689">
    <property type="entry name" value="Homeodomain-like"/>
    <property type="match status" value="1"/>
</dbReference>
<dbReference type="AlphaFoldDB" id="A0A543AG47"/>